<keyword evidence="9" id="KW-1185">Reference proteome</keyword>
<feature type="domain" description="Endoplasmic reticulum vesicle transporter C-terminal" evidence="6">
    <location>
        <begin position="149"/>
        <end position="210"/>
    </location>
</feature>
<protein>
    <recommendedName>
        <fullName evidence="10">Endoplasmic reticulum vesicle transporter C-terminal domain-containing protein</fullName>
    </recommendedName>
</protein>
<dbReference type="EMBL" id="CM007658">
    <property type="protein sequence ID" value="ONH90588.1"/>
    <property type="molecule type" value="Genomic_DNA"/>
</dbReference>
<name>A0A251MU23_PRUPE</name>
<proteinExistence type="predicted"/>
<evidence type="ECO:0000259" key="6">
    <source>
        <dbReference type="Pfam" id="PF07970"/>
    </source>
</evidence>
<feature type="transmembrane region" description="Helical" evidence="5">
    <location>
        <begin position="323"/>
        <end position="346"/>
    </location>
</feature>
<feature type="domain" description="Endoplasmic reticulum vesicle transporter C-terminal" evidence="6">
    <location>
        <begin position="211"/>
        <end position="342"/>
    </location>
</feature>
<evidence type="ECO:0000256" key="3">
    <source>
        <dbReference type="ARBA" id="ARBA00022989"/>
    </source>
</evidence>
<dbReference type="Proteomes" id="UP000006882">
    <property type="component" value="Chromosome G8"/>
</dbReference>
<dbReference type="InterPro" id="IPR039542">
    <property type="entry name" value="Erv_N"/>
</dbReference>
<feature type="domain" description="Endoplasmic reticulum vesicle transporter N-terminal" evidence="7">
    <location>
        <begin position="8"/>
        <end position="97"/>
    </location>
</feature>
<keyword evidence="3 5" id="KW-1133">Transmembrane helix</keyword>
<dbReference type="PANTHER" id="PTHR10984:SF55">
    <property type="entry name" value="ENDOPLASMIC RETICULUM VESICLE TRANSPORTER C-TERMINAL DOMAIN-CONTAINING PROTEIN"/>
    <property type="match status" value="1"/>
</dbReference>
<dbReference type="InterPro" id="IPR045888">
    <property type="entry name" value="Erv"/>
</dbReference>
<evidence type="ECO:0000256" key="5">
    <source>
        <dbReference type="SAM" id="Phobius"/>
    </source>
</evidence>
<accession>A0A251MU23</accession>
<reference evidence="8 9" key="1">
    <citation type="journal article" date="2013" name="Nat. Genet.">
        <title>The high-quality draft genome of peach (Prunus persica) identifies unique patterns of genetic diversity, domestication and genome evolution.</title>
        <authorList>
            <consortium name="International Peach Genome Initiative"/>
            <person name="Verde I."/>
            <person name="Abbott A.G."/>
            <person name="Scalabrin S."/>
            <person name="Jung S."/>
            <person name="Shu S."/>
            <person name="Marroni F."/>
            <person name="Zhebentyayeva T."/>
            <person name="Dettori M.T."/>
            <person name="Grimwood J."/>
            <person name="Cattonaro F."/>
            <person name="Zuccolo A."/>
            <person name="Rossini L."/>
            <person name="Jenkins J."/>
            <person name="Vendramin E."/>
            <person name="Meisel L.A."/>
            <person name="Decroocq V."/>
            <person name="Sosinski B."/>
            <person name="Prochnik S."/>
            <person name="Mitros T."/>
            <person name="Policriti A."/>
            <person name="Cipriani G."/>
            <person name="Dondini L."/>
            <person name="Ficklin S."/>
            <person name="Goodstein D.M."/>
            <person name="Xuan P."/>
            <person name="Del Fabbro C."/>
            <person name="Aramini V."/>
            <person name="Copetti D."/>
            <person name="Gonzalez S."/>
            <person name="Horner D.S."/>
            <person name="Falchi R."/>
            <person name="Lucas S."/>
            <person name="Mica E."/>
            <person name="Maldonado J."/>
            <person name="Lazzari B."/>
            <person name="Bielenberg D."/>
            <person name="Pirona R."/>
            <person name="Miculan M."/>
            <person name="Barakat A."/>
            <person name="Testolin R."/>
            <person name="Stella A."/>
            <person name="Tartarini S."/>
            <person name="Tonutti P."/>
            <person name="Arus P."/>
            <person name="Orellana A."/>
            <person name="Wells C."/>
            <person name="Main D."/>
            <person name="Vizzotto G."/>
            <person name="Silva H."/>
            <person name="Salamini F."/>
            <person name="Schmutz J."/>
            <person name="Morgante M."/>
            <person name="Rokhsar D.S."/>
        </authorList>
    </citation>
    <scope>NUCLEOTIDE SEQUENCE [LARGE SCALE GENOMIC DNA]</scope>
    <source>
        <strain evidence="9">cv. Nemared</strain>
    </source>
</reference>
<dbReference type="Gramene" id="ONH90588">
    <property type="protein sequence ID" value="ONH90588"/>
    <property type="gene ID" value="PRUPE_8G062600"/>
</dbReference>
<dbReference type="PANTHER" id="PTHR10984">
    <property type="entry name" value="ENDOPLASMIC RETICULUM-GOLGI INTERMEDIATE COMPARTMENT PROTEIN"/>
    <property type="match status" value="1"/>
</dbReference>
<evidence type="ECO:0008006" key="10">
    <source>
        <dbReference type="Google" id="ProtNLM"/>
    </source>
</evidence>
<evidence type="ECO:0000256" key="4">
    <source>
        <dbReference type="ARBA" id="ARBA00023136"/>
    </source>
</evidence>
<feature type="transmembrane region" description="Helical" evidence="5">
    <location>
        <begin position="21"/>
        <end position="44"/>
    </location>
</feature>
<evidence type="ECO:0000313" key="8">
    <source>
        <dbReference type="EMBL" id="ONH90588.1"/>
    </source>
</evidence>
<evidence type="ECO:0000259" key="7">
    <source>
        <dbReference type="Pfam" id="PF13850"/>
    </source>
</evidence>
<comment type="subcellular location">
    <subcellularLocation>
        <location evidence="1">Membrane</location>
    </subcellularLocation>
</comment>
<evidence type="ECO:0000256" key="2">
    <source>
        <dbReference type="ARBA" id="ARBA00022692"/>
    </source>
</evidence>
<dbReference type="GO" id="GO:0016020">
    <property type="term" value="C:membrane"/>
    <property type="evidence" value="ECO:0007669"/>
    <property type="project" value="UniProtKB-SubCell"/>
</dbReference>
<keyword evidence="2 5" id="KW-0812">Transmembrane</keyword>
<dbReference type="Pfam" id="PF07970">
    <property type="entry name" value="COPIIcoated_ERV"/>
    <property type="match status" value="2"/>
</dbReference>
<keyword evidence="4 5" id="KW-0472">Membrane</keyword>
<evidence type="ECO:0000313" key="9">
    <source>
        <dbReference type="Proteomes" id="UP000006882"/>
    </source>
</evidence>
<dbReference type="InterPro" id="IPR012936">
    <property type="entry name" value="Erv_C"/>
</dbReference>
<sequence>MDSILQKLRNLDAYPKINDDFFSRTLSGGIITLASSLLILLLFFSELRLYLHTVTESKLLVDASRGETLHINFDVTFPAIRCSLLSLDTMDISGEQHFDIRHDIVKKRIDAHGNVIEAKKDGIGAPKIDNPLQRHGGRLEHNEKYCGSCFGAEMSDDDCCNSCDEVRDAYRKKGWALTNADMIDQCKREGFIQKIKDEDGEGCNIEGSLEDLLAFQTDSYNISHKINRLAFGDYFPGKLNPLDGVQWRQETPNGMYQYFIKVVPTLYTNIRGRTIRSNQYSVTEHFKSSELGHSQLLPGVFFFYDLSPIKVTLKEEHVPFLHFMTHICAIVGGIFTVAGLIDSFVYHGQRAMKKKMEIGKFG</sequence>
<organism evidence="8 9">
    <name type="scientific">Prunus persica</name>
    <name type="common">Peach</name>
    <name type="synonym">Amygdalus persica</name>
    <dbReference type="NCBI Taxonomy" id="3760"/>
    <lineage>
        <taxon>Eukaryota</taxon>
        <taxon>Viridiplantae</taxon>
        <taxon>Streptophyta</taxon>
        <taxon>Embryophyta</taxon>
        <taxon>Tracheophyta</taxon>
        <taxon>Spermatophyta</taxon>
        <taxon>Magnoliopsida</taxon>
        <taxon>eudicotyledons</taxon>
        <taxon>Gunneridae</taxon>
        <taxon>Pentapetalae</taxon>
        <taxon>rosids</taxon>
        <taxon>fabids</taxon>
        <taxon>Rosales</taxon>
        <taxon>Rosaceae</taxon>
        <taxon>Amygdaloideae</taxon>
        <taxon>Amygdaleae</taxon>
        <taxon>Prunus</taxon>
    </lineage>
</organism>
<evidence type="ECO:0000256" key="1">
    <source>
        <dbReference type="ARBA" id="ARBA00004370"/>
    </source>
</evidence>
<dbReference type="Pfam" id="PF13850">
    <property type="entry name" value="ERGIC_N"/>
    <property type="match status" value="1"/>
</dbReference>
<dbReference type="AlphaFoldDB" id="A0A251MU23"/>
<gene>
    <name evidence="8" type="ORF">PRUPE_8G062600</name>
</gene>